<protein>
    <recommendedName>
        <fullName evidence="7">Nucleolar protein 10</fullName>
    </recommendedName>
</protein>
<reference evidence="8 9" key="1">
    <citation type="submission" date="2023-11" db="EMBL/GenBank/DDBJ databases">
        <title>Dfirmibasis_genome.</title>
        <authorList>
            <person name="Edelbroek B."/>
            <person name="Kjellin J."/>
            <person name="Jerlstrom-Hultqvist J."/>
            <person name="Soderbom F."/>
        </authorList>
    </citation>
    <scope>NUCLEOTIDE SEQUENCE [LARGE SCALE GENOMIC DNA]</scope>
    <source>
        <strain evidence="8 9">TNS-C-14</strain>
    </source>
</reference>
<evidence type="ECO:0000313" key="8">
    <source>
        <dbReference type="EMBL" id="KAK5578952.1"/>
    </source>
</evidence>
<evidence type="ECO:0000256" key="4">
    <source>
        <dbReference type="ARBA" id="ARBA00022552"/>
    </source>
</evidence>
<accession>A0AAN7TZE0</accession>
<dbReference type="Gene3D" id="2.20.28.40">
    <property type="entry name" value="H/ACA ribonucleoprotein complex, subunit Nop10"/>
    <property type="match status" value="1"/>
</dbReference>
<keyword evidence="6" id="KW-0687">Ribonucleoprotein</keyword>
<dbReference type="Pfam" id="PF04135">
    <property type="entry name" value="Nop10p"/>
    <property type="match status" value="1"/>
</dbReference>
<comment type="subcellular location">
    <subcellularLocation>
        <location evidence="1">Nucleus</location>
        <location evidence="1">Nucleolus</location>
    </subcellularLocation>
</comment>
<dbReference type="GO" id="GO:0031120">
    <property type="term" value="P:snRNA pseudouridine synthesis"/>
    <property type="evidence" value="ECO:0007669"/>
    <property type="project" value="TreeGrafter"/>
</dbReference>
<dbReference type="GO" id="GO:0030515">
    <property type="term" value="F:snoRNA binding"/>
    <property type="evidence" value="ECO:0007669"/>
    <property type="project" value="InterPro"/>
</dbReference>
<evidence type="ECO:0000256" key="2">
    <source>
        <dbReference type="ARBA" id="ARBA00009462"/>
    </source>
</evidence>
<evidence type="ECO:0000256" key="5">
    <source>
        <dbReference type="ARBA" id="ARBA00023242"/>
    </source>
</evidence>
<evidence type="ECO:0000256" key="7">
    <source>
        <dbReference type="ARBA" id="ARBA00030185"/>
    </source>
</evidence>
<dbReference type="InterPro" id="IPR007264">
    <property type="entry name" value="H/ACA_rnp_Nop10"/>
</dbReference>
<comment type="caution">
    <text evidence="8">The sequence shown here is derived from an EMBL/GenBank/DDBJ whole genome shotgun (WGS) entry which is preliminary data.</text>
</comment>
<proteinExistence type="inferred from homology"/>
<evidence type="ECO:0000256" key="3">
    <source>
        <dbReference type="ARBA" id="ARBA00022517"/>
    </source>
</evidence>
<keyword evidence="5" id="KW-0539">Nucleus</keyword>
<keyword evidence="9" id="KW-1185">Reference proteome</keyword>
<name>A0AAN7TZE0_9MYCE</name>
<dbReference type="GO" id="GO:0031429">
    <property type="term" value="C:box H/ACA snoRNP complex"/>
    <property type="evidence" value="ECO:0007669"/>
    <property type="project" value="TreeGrafter"/>
</dbReference>
<gene>
    <name evidence="8" type="ORF">RB653_008627</name>
</gene>
<dbReference type="GO" id="GO:1904874">
    <property type="term" value="P:positive regulation of telomerase RNA localization to Cajal body"/>
    <property type="evidence" value="ECO:0007669"/>
    <property type="project" value="TreeGrafter"/>
</dbReference>
<dbReference type="FunFam" id="2.20.28.40:FF:000001">
    <property type="entry name" value="H/ACA ribonucleoprotein complex subunit 3"/>
    <property type="match status" value="1"/>
</dbReference>
<dbReference type="EMBL" id="JAVFKY010000003">
    <property type="protein sequence ID" value="KAK5578952.1"/>
    <property type="molecule type" value="Genomic_DNA"/>
</dbReference>
<evidence type="ECO:0000313" key="9">
    <source>
        <dbReference type="Proteomes" id="UP001344447"/>
    </source>
</evidence>
<dbReference type="InterPro" id="IPR036756">
    <property type="entry name" value="H/ACA_rnp_Nop10_sf"/>
</dbReference>
<sequence>MHLMYYNDKDGQRVYTLKKESPNHDATYSAHPARFSVDDKYSRERIALKKRFGLLLTQQPPLEY</sequence>
<dbReference type="GO" id="GO:0070034">
    <property type="term" value="F:telomerase RNA binding"/>
    <property type="evidence" value="ECO:0007669"/>
    <property type="project" value="TreeGrafter"/>
</dbReference>
<dbReference type="AlphaFoldDB" id="A0AAN7TZE0"/>
<evidence type="ECO:0000256" key="6">
    <source>
        <dbReference type="ARBA" id="ARBA00023274"/>
    </source>
</evidence>
<keyword evidence="3" id="KW-0690">Ribosome biogenesis</keyword>
<dbReference type="PANTHER" id="PTHR13305">
    <property type="entry name" value="RIBOSOME BIOGENESIS PROTEIN NOP10"/>
    <property type="match status" value="1"/>
</dbReference>
<comment type="similarity">
    <text evidence="2">Belongs to the NOP10 family.</text>
</comment>
<dbReference type="PANTHER" id="PTHR13305:SF0">
    <property type="entry name" value="H_ACA RIBONUCLEOPROTEIN COMPLEX SUBUNIT 3"/>
    <property type="match status" value="1"/>
</dbReference>
<dbReference type="Proteomes" id="UP001344447">
    <property type="component" value="Unassembled WGS sequence"/>
</dbReference>
<organism evidence="8 9">
    <name type="scientific">Dictyostelium firmibasis</name>
    <dbReference type="NCBI Taxonomy" id="79012"/>
    <lineage>
        <taxon>Eukaryota</taxon>
        <taxon>Amoebozoa</taxon>
        <taxon>Evosea</taxon>
        <taxon>Eumycetozoa</taxon>
        <taxon>Dictyostelia</taxon>
        <taxon>Dictyosteliales</taxon>
        <taxon>Dictyosteliaceae</taxon>
        <taxon>Dictyostelium</taxon>
    </lineage>
</organism>
<dbReference type="SUPFAM" id="SSF144210">
    <property type="entry name" value="Nop10-like SnoRNP"/>
    <property type="match status" value="1"/>
</dbReference>
<keyword evidence="4" id="KW-0698">rRNA processing</keyword>
<dbReference type="GO" id="GO:0031118">
    <property type="term" value="P:rRNA pseudouridine synthesis"/>
    <property type="evidence" value="ECO:0007669"/>
    <property type="project" value="TreeGrafter"/>
</dbReference>
<evidence type="ECO:0000256" key="1">
    <source>
        <dbReference type="ARBA" id="ARBA00004604"/>
    </source>
</evidence>